<evidence type="ECO:0000313" key="2">
    <source>
        <dbReference type="EMBL" id="MPY48229.1"/>
    </source>
</evidence>
<accession>A0A5N8WLT6</accession>
<dbReference type="AlphaFoldDB" id="A0A5N8WLT6"/>
<evidence type="ECO:0000256" key="1">
    <source>
        <dbReference type="SAM" id="Phobius"/>
    </source>
</evidence>
<dbReference type="Proteomes" id="UP000373149">
    <property type="component" value="Unassembled WGS sequence"/>
</dbReference>
<feature type="transmembrane region" description="Helical" evidence="1">
    <location>
        <begin position="46"/>
        <end position="70"/>
    </location>
</feature>
<proteinExistence type="predicted"/>
<keyword evidence="1" id="KW-0812">Transmembrane</keyword>
<dbReference type="RefSeq" id="WP_152859938.1">
    <property type="nucleotide sequence ID" value="NZ_VMNX01000011.1"/>
</dbReference>
<feature type="transmembrane region" description="Helical" evidence="1">
    <location>
        <begin position="206"/>
        <end position="229"/>
    </location>
</feature>
<feature type="transmembrane region" description="Helical" evidence="1">
    <location>
        <begin position="236"/>
        <end position="256"/>
    </location>
</feature>
<feature type="transmembrane region" description="Helical" evidence="1">
    <location>
        <begin position="160"/>
        <end position="180"/>
    </location>
</feature>
<evidence type="ECO:0000313" key="3">
    <source>
        <dbReference type="Proteomes" id="UP000373149"/>
    </source>
</evidence>
<keyword evidence="1" id="KW-1133">Transmembrane helix</keyword>
<protein>
    <submittedName>
        <fullName evidence="2">Uncharacterized protein</fullName>
    </submittedName>
</protein>
<reference evidence="2 3" key="1">
    <citation type="submission" date="2019-09" db="EMBL/GenBank/DDBJ databases">
        <authorList>
            <person name="Duangmal K."/>
            <person name="Teo W.F.A."/>
            <person name="Lipun K."/>
        </authorList>
    </citation>
    <scope>NUCLEOTIDE SEQUENCE [LARGE SCALE GENOMIC DNA]</scope>
    <source>
        <strain evidence="2 3">K1PN6</strain>
    </source>
</reference>
<dbReference type="EMBL" id="VMNX01000011">
    <property type="protein sequence ID" value="MPY48229.1"/>
    <property type="molecule type" value="Genomic_DNA"/>
</dbReference>
<organism evidence="2 3">
    <name type="scientific">Streptomyces acidicola</name>
    <dbReference type="NCBI Taxonomy" id="2596892"/>
    <lineage>
        <taxon>Bacteria</taxon>
        <taxon>Bacillati</taxon>
        <taxon>Actinomycetota</taxon>
        <taxon>Actinomycetes</taxon>
        <taxon>Kitasatosporales</taxon>
        <taxon>Streptomycetaceae</taxon>
        <taxon>Streptomyces</taxon>
    </lineage>
</organism>
<feature type="transmembrane region" description="Helical" evidence="1">
    <location>
        <begin position="132"/>
        <end position="153"/>
    </location>
</feature>
<name>A0A5N8WLT6_9ACTN</name>
<keyword evidence="1" id="KW-0472">Membrane</keyword>
<keyword evidence="3" id="KW-1185">Reference proteome</keyword>
<comment type="caution">
    <text evidence="2">The sequence shown here is derived from an EMBL/GenBank/DDBJ whole genome shotgun (WGS) entry which is preliminary data.</text>
</comment>
<sequence length="444" mass="46318">MTMRILSTELRRSAAPVSGALIAALGAAGLWSLVLSSQGELWDAQWTMLAAFQRIMLVLLWPLALGSGAWQARRDRRCGMEELLGTTPLPAWRRTLPSAVALALCLILGYLLTLAAGAVRVAGRTDYLSGDWLPITAVGALTLVAAGWLGMGVGRLLPSVYTPPVLVVAGFLALLLPVQLSKSSQPGSVSLLAPNLTTNFDEFTTIVGSVSLAQSLWFTGLAGSGLLLLMAARRRTTAAVAPVPALLGLVLAMPLLGAEPAAGLQRDEGATAEVCTHDGGPTVCVTKAHERGLPELVGPARRALTLLAKLPDAPTSVHEVTGDRPGPQPAGEVWLHSDNYVLGRGWAADSEDALVVSILAGAGTRPCEPVAYGARAVAGAWLYGRYPAPGQTVLPGEEADARAAAWRELRALPAQEQVRRITAVREAGLTCRGDLAAALAKDAS</sequence>
<gene>
    <name evidence="2" type="ORF">FPZ41_06405</name>
</gene>
<feature type="transmembrane region" description="Helical" evidence="1">
    <location>
        <begin position="99"/>
        <end position="120"/>
    </location>
</feature>